<dbReference type="RefSeq" id="WP_161099266.1">
    <property type="nucleotide sequence ID" value="NZ_WWCW01000122.1"/>
</dbReference>
<protein>
    <submittedName>
        <fullName evidence="2">Uncharacterized protein</fullName>
    </submittedName>
</protein>
<gene>
    <name evidence="2" type="ORF">GTP91_25305</name>
</gene>
<feature type="transmembrane region" description="Helical" evidence="1">
    <location>
        <begin position="55"/>
        <end position="73"/>
    </location>
</feature>
<name>A0A845GC83_9BURK</name>
<proteinExistence type="predicted"/>
<sequence length="254" mass="27829">MKQLSQHIQHCRTNWTSLPRPMKLAYLVLAIGMAGMGFCLMRLPDMDAPVKDVSWWAAANMLSTILAMSSLAGTVRSLNSYHLKVIDLVWVCASAAGVVFAIVQVFVNSADASRASFEHQWAESRHQASQLLELAARQECSSPSLSVAKGCDRLNILATALNSHGHIAITQLDSACPPFPIDLSSAPPSGYGAVRVQGCLAAYHVASVMQHPVMLDKDNAAKWRQNTQIWPLLLMFFMALRVSKSVAEVIWKIK</sequence>
<keyword evidence="1" id="KW-0472">Membrane</keyword>
<dbReference type="Proteomes" id="UP000470302">
    <property type="component" value="Unassembled WGS sequence"/>
</dbReference>
<keyword evidence="1" id="KW-0812">Transmembrane</keyword>
<dbReference type="EMBL" id="WWCW01000122">
    <property type="protein sequence ID" value="MYM90477.1"/>
    <property type="molecule type" value="Genomic_DNA"/>
</dbReference>
<evidence type="ECO:0000256" key="1">
    <source>
        <dbReference type="SAM" id="Phobius"/>
    </source>
</evidence>
<accession>A0A845GC83</accession>
<organism evidence="2 3">
    <name type="scientific">Duganella vulcania</name>
    <dbReference type="NCBI Taxonomy" id="2692166"/>
    <lineage>
        <taxon>Bacteria</taxon>
        <taxon>Pseudomonadati</taxon>
        <taxon>Pseudomonadota</taxon>
        <taxon>Betaproteobacteria</taxon>
        <taxon>Burkholderiales</taxon>
        <taxon>Oxalobacteraceae</taxon>
        <taxon>Telluria group</taxon>
        <taxon>Duganella</taxon>
    </lineage>
</organism>
<reference evidence="2 3" key="1">
    <citation type="submission" date="2020-01" db="EMBL/GenBank/DDBJ databases">
        <title>Novel species isolated from a subtropical stream in China.</title>
        <authorList>
            <person name="Lu H."/>
        </authorList>
    </citation>
    <scope>NUCLEOTIDE SEQUENCE [LARGE SCALE GENOMIC DNA]</scope>
    <source>
        <strain evidence="2 3">FT82W</strain>
    </source>
</reference>
<evidence type="ECO:0000313" key="3">
    <source>
        <dbReference type="Proteomes" id="UP000470302"/>
    </source>
</evidence>
<dbReference type="AlphaFoldDB" id="A0A845GC83"/>
<evidence type="ECO:0000313" key="2">
    <source>
        <dbReference type="EMBL" id="MYM90477.1"/>
    </source>
</evidence>
<comment type="caution">
    <text evidence="2">The sequence shown here is derived from an EMBL/GenBank/DDBJ whole genome shotgun (WGS) entry which is preliminary data.</text>
</comment>
<feature type="transmembrane region" description="Helical" evidence="1">
    <location>
        <begin position="85"/>
        <end position="107"/>
    </location>
</feature>
<keyword evidence="1" id="KW-1133">Transmembrane helix</keyword>
<feature type="transmembrane region" description="Helical" evidence="1">
    <location>
        <begin position="24"/>
        <end position="43"/>
    </location>
</feature>